<dbReference type="Proteomes" id="UP000821656">
    <property type="component" value="Unassembled WGS sequence"/>
</dbReference>
<accession>A0A9Q5CMU4</accession>
<name>A0A9Q5CMU4_CLOBE</name>
<gene>
    <name evidence="1" type="ORF">DFH45_000095</name>
</gene>
<organism evidence="1 2">
    <name type="scientific">Clostridium beijerinckii</name>
    <name type="common">Clostridium MP</name>
    <dbReference type="NCBI Taxonomy" id="1520"/>
    <lineage>
        <taxon>Bacteria</taxon>
        <taxon>Bacillati</taxon>
        <taxon>Bacillota</taxon>
        <taxon>Clostridia</taxon>
        <taxon>Eubacteriales</taxon>
        <taxon>Clostridiaceae</taxon>
        <taxon>Clostridium</taxon>
    </lineage>
</organism>
<protein>
    <submittedName>
        <fullName evidence="1">Uncharacterized protein</fullName>
    </submittedName>
</protein>
<evidence type="ECO:0000313" key="1">
    <source>
        <dbReference type="EMBL" id="NRV07132.1"/>
    </source>
</evidence>
<comment type="caution">
    <text evidence="1">The sequence shown here is derived from an EMBL/GenBank/DDBJ whole genome shotgun (WGS) entry which is preliminary data.</text>
</comment>
<dbReference type="RefSeq" id="WP_155772791.1">
    <property type="nucleotide sequence ID" value="NZ_CP016090.1"/>
</dbReference>
<dbReference type="AlphaFoldDB" id="A0A9Q5CMU4"/>
<reference evidence="1" key="1">
    <citation type="submission" date="2020-05" db="EMBL/GenBank/DDBJ databases">
        <title>Genomic insights into acetone-butanol-ethanol (ABE) fermentation by sequencing solventogenic clostridia strains.</title>
        <authorList>
            <person name="Brown S."/>
        </authorList>
    </citation>
    <scope>NUCLEOTIDE SEQUENCE</scope>
    <source>
        <strain evidence="1">DJ126</strain>
    </source>
</reference>
<sequence length="49" mass="5801">MTRVVIMKWYFLLDKDLIIDNIVTDEKVRTILKVSINPNVNKHAIYVNL</sequence>
<dbReference type="EMBL" id="JABSXK010000001">
    <property type="protein sequence ID" value="NRV07132.1"/>
    <property type="molecule type" value="Genomic_DNA"/>
</dbReference>
<evidence type="ECO:0000313" key="2">
    <source>
        <dbReference type="Proteomes" id="UP000821656"/>
    </source>
</evidence>
<proteinExistence type="predicted"/>